<protein>
    <recommendedName>
        <fullName evidence="3">Vps72/YL1 C-terminal domain-containing protein</fullName>
    </recommendedName>
</protein>
<name>A0A9P1H9Q1_9PEZI</name>
<dbReference type="InterPro" id="IPR046757">
    <property type="entry name" value="YL1_N"/>
</dbReference>
<dbReference type="PANTHER" id="PTHR13275">
    <property type="entry name" value="YL-1 PROTEIN TRANSCRIPTION FACTOR-LIKE 1"/>
    <property type="match status" value="1"/>
</dbReference>
<accession>A0A9P1H9Q1</accession>
<dbReference type="Proteomes" id="UP000838763">
    <property type="component" value="Unassembled WGS sequence"/>
</dbReference>
<feature type="region of interest" description="Disordered" evidence="2">
    <location>
        <begin position="191"/>
        <end position="232"/>
    </location>
</feature>
<evidence type="ECO:0000256" key="2">
    <source>
        <dbReference type="SAM" id="MobiDB-lite"/>
    </source>
</evidence>
<feature type="compositionally biased region" description="Basic and acidic residues" evidence="2">
    <location>
        <begin position="323"/>
        <end position="346"/>
    </location>
</feature>
<comment type="similarity">
    <text evidence="1">Belongs to the VPS72/YL1 family.</text>
</comment>
<proteinExistence type="inferred from homology"/>
<dbReference type="EMBL" id="CALLCH030000017">
    <property type="protein sequence ID" value="CAI4217835.1"/>
    <property type="molecule type" value="Genomic_DNA"/>
</dbReference>
<sequence>MLAGFALPPSAMSAEDEQAPPHEATAPREEGSAALSNDSSSDSDSSPSENEASESVEWLATGRAKRSTAGNRMKSMLANEEPDSDLELLFAEDENDAGFEDMGHDSDVHMDSSSDDEDEQNAGEDLEGEKELERQAREKRTAARKRKAQEAIPAKFRKRQTTRMSKEQLHQQMKEREARRLKQLAIMEKKQKKLDAMKKPPMTQEERLAEAASVEKRNAKSLNRWEEAEKQREEERRAKLAALNSRTLNGPVITFWSGRREWNDDRLKQASVGGEARTYRRRAAEAGNGASGHRDAEASDQPVVKCAGGSRASSSGWPIAYDEPFRRIPDSLGPDDEHPRSTKHDSTPIATLSTALHALFSQRAATSTSCARSRFPLQLPGPPAAVKEQPKLTSDSKDSGSDDPNTSAKQAQKQDLSTDASTPKPREGVESPPGDQADGEAQGNGGTTHIATRNSIILQNFNETMIKDKVVQTQILFGRKMSKLQKPPSQPLCAITNLPARYKDPKTGLPFHNAAATRNHPGHGGDDSAERLYCNA</sequence>
<dbReference type="AlphaFoldDB" id="A0A9P1H9Q1"/>
<feature type="compositionally biased region" description="Polar residues" evidence="2">
    <location>
        <begin position="402"/>
        <end position="421"/>
    </location>
</feature>
<feature type="compositionally biased region" description="Basic and acidic residues" evidence="2">
    <location>
        <begin position="101"/>
        <end position="112"/>
    </location>
</feature>
<gene>
    <name evidence="4" type="ORF">PPNO1_LOCUS7435</name>
</gene>
<dbReference type="InterPro" id="IPR013272">
    <property type="entry name" value="Vps72/YL1_C"/>
</dbReference>
<dbReference type="PANTHER" id="PTHR13275:SF4">
    <property type="entry name" value="VACUOLAR PROTEIN SORTING-ASSOCIATED PROTEIN 72 HOMOLOG"/>
    <property type="match status" value="1"/>
</dbReference>
<comment type="caution">
    <text evidence="4">The sequence shown here is derived from an EMBL/GenBank/DDBJ whole genome shotgun (WGS) entry which is preliminary data.</text>
</comment>
<feature type="compositionally biased region" description="Basic and acidic residues" evidence="2">
    <location>
        <begin position="388"/>
        <end position="400"/>
    </location>
</feature>
<dbReference type="SMART" id="SM00993">
    <property type="entry name" value="YL1_C"/>
    <property type="match status" value="1"/>
</dbReference>
<feature type="region of interest" description="Disordered" evidence="2">
    <location>
        <begin position="271"/>
        <end position="349"/>
    </location>
</feature>
<feature type="region of interest" description="Disordered" evidence="2">
    <location>
        <begin position="1"/>
        <end position="176"/>
    </location>
</feature>
<dbReference type="Pfam" id="PF08265">
    <property type="entry name" value="YL1_C"/>
    <property type="match status" value="1"/>
</dbReference>
<feature type="compositionally biased region" description="Basic and acidic residues" evidence="2">
    <location>
        <begin position="164"/>
        <end position="176"/>
    </location>
</feature>
<dbReference type="OrthoDB" id="3942062at2759"/>
<feature type="compositionally biased region" description="Acidic residues" evidence="2">
    <location>
        <begin position="80"/>
        <end position="99"/>
    </location>
</feature>
<evidence type="ECO:0000256" key="1">
    <source>
        <dbReference type="ARBA" id="ARBA00006832"/>
    </source>
</evidence>
<dbReference type="Pfam" id="PF05764">
    <property type="entry name" value="YL1"/>
    <property type="match status" value="2"/>
</dbReference>
<feature type="region of interest" description="Disordered" evidence="2">
    <location>
        <begin position="371"/>
        <end position="448"/>
    </location>
</feature>
<evidence type="ECO:0000313" key="5">
    <source>
        <dbReference type="Proteomes" id="UP000838763"/>
    </source>
</evidence>
<feature type="compositionally biased region" description="Basic and acidic residues" evidence="2">
    <location>
        <begin position="129"/>
        <end position="141"/>
    </location>
</feature>
<reference evidence="4" key="1">
    <citation type="submission" date="2022-11" db="EMBL/GenBank/DDBJ databases">
        <authorList>
            <person name="Scott C."/>
            <person name="Bruce N."/>
        </authorList>
    </citation>
    <scope>NUCLEOTIDE SEQUENCE</scope>
</reference>
<feature type="compositionally biased region" description="Low complexity" evidence="2">
    <location>
        <begin position="32"/>
        <end position="55"/>
    </location>
</feature>
<dbReference type="GO" id="GO:0005634">
    <property type="term" value="C:nucleus"/>
    <property type="evidence" value="ECO:0007669"/>
    <property type="project" value="TreeGrafter"/>
</dbReference>
<evidence type="ECO:0000259" key="3">
    <source>
        <dbReference type="SMART" id="SM00993"/>
    </source>
</evidence>
<feature type="domain" description="Vps72/YL1 C-terminal" evidence="3">
    <location>
        <begin position="491"/>
        <end position="520"/>
    </location>
</feature>
<keyword evidence="5" id="KW-1185">Reference proteome</keyword>
<feature type="region of interest" description="Disordered" evidence="2">
    <location>
        <begin position="517"/>
        <end position="536"/>
    </location>
</feature>
<feature type="compositionally biased region" description="Acidic residues" evidence="2">
    <location>
        <begin position="113"/>
        <end position="128"/>
    </location>
</feature>
<evidence type="ECO:0000313" key="4">
    <source>
        <dbReference type="EMBL" id="CAI4217835.1"/>
    </source>
</evidence>
<organism evidence="4 5">
    <name type="scientific">Parascedosporium putredinis</name>
    <dbReference type="NCBI Taxonomy" id="1442378"/>
    <lineage>
        <taxon>Eukaryota</taxon>
        <taxon>Fungi</taxon>
        <taxon>Dikarya</taxon>
        <taxon>Ascomycota</taxon>
        <taxon>Pezizomycotina</taxon>
        <taxon>Sordariomycetes</taxon>
        <taxon>Hypocreomycetidae</taxon>
        <taxon>Microascales</taxon>
        <taxon>Microascaceae</taxon>
        <taxon>Parascedosporium</taxon>
    </lineage>
</organism>